<dbReference type="GeneID" id="5981154"/>
<organism evidence="1 2">
    <name type="scientific">Phaeosphaeria nodorum (strain SN15 / ATCC MYA-4574 / FGSC 10173)</name>
    <name type="common">Glume blotch fungus</name>
    <name type="synonym">Parastagonospora nodorum</name>
    <dbReference type="NCBI Taxonomy" id="321614"/>
    <lineage>
        <taxon>Eukaryota</taxon>
        <taxon>Fungi</taxon>
        <taxon>Dikarya</taxon>
        <taxon>Ascomycota</taxon>
        <taxon>Pezizomycotina</taxon>
        <taxon>Dothideomycetes</taxon>
        <taxon>Pleosporomycetidae</taxon>
        <taxon>Pleosporales</taxon>
        <taxon>Pleosporineae</taxon>
        <taxon>Phaeosphaeriaceae</taxon>
        <taxon>Parastagonospora</taxon>
    </lineage>
</organism>
<proteinExistence type="predicted"/>
<reference evidence="2" key="1">
    <citation type="journal article" date="2007" name="Plant Cell">
        <title>Dothideomycete-plant interactions illuminated by genome sequencing and EST analysis of the wheat pathogen Stagonospora nodorum.</title>
        <authorList>
            <person name="Hane J.K."/>
            <person name="Lowe R.G."/>
            <person name="Solomon P.S."/>
            <person name="Tan K.C."/>
            <person name="Schoch C.L."/>
            <person name="Spatafora J.W."/>
            <person name="Crous P.W."/>
            <person name="Kodira C."/>
            <person name="Birren B.W."/>
            <person name="Galagan J.E."/>
            <person name="Torriani S.F."/>
            <person name="McDonald B.A."/>
            <person name="Oliver R.P."/>
        </authorList>
    </citation>
    <scope>NUCLEOTIDE SEQUENCE [LARGE SCALE GENOMIC DNA]</scope>
    <source>
        <strain evidence="2">SN15 / ATCC MYA-4574 / FGSC 10173</strain>
    </source>
</reference>
<dbReference type="AlphaFoldDB" id="Q0U2K1"/>
<evidence type="ECO:0000313" key="2">
    <source>
        <dbReference type="Proteomes" id="UP000001055"/>
    </source>
</evidence>
<evidence type="ECO:0000313" key="1">
    <source>
        <dbReference type="EMBL" id="EAT78657.1"/>
    </source>
</evidence>
<accession>Q0U2K1</accession>
<name>Q0U2K1_PHANO</name>
<dbReference type="Proteomes" id="UP000001055">
    <property type="component" value="Unassembled WGS sequence"/>
</dbReference>
<sequence>MEVCRLVLQKPYDHTIKMPWILLPFDLHGCGTGEALTMTSDTVVVRAGLTGAFNHRKAASYRSTARQALSRRQDALRGQAELMNVGKRRSNVHS</sequence>
<dbReference type="RefSeq" id="XP_001804231.1">
    <property type="nucleotide sequence ID" value="XM_001804179.1"/>
</dbReference>
<protein>
    <submittedName>
        <fullName evidence="1">Uncharacterized protein</fullName>
    </submittedName>
</protein>
<dbReference type="EMBL" id="CH445353">
    <property type="protein sequence ID" value="EAT78657.1"/>
    <property type="molecule type" value="Genomic_DNA"/>
</dbReference>
<gene>
    <name evidence="1" type="ORF">SNOG_14032</name>
</gene>
<dbReference type="KEGG" id="pno:SNOG_14032"/>
<dbReference type="InParanoid" id="Q0U2K1"/>